<feature type="domain" description="Peptidase M28" evidence="8">
    <location>
        <begin position="303"/>
        <end position="506"/>
    </location>
</feature>
<proteinExistence type="predicted"/>
<dbReference type="Gene3D" id="3.40.630.10">
    <property type="entry name" value="Zn peptidases"/>
    <property type="match status" value="2"/>
</dbReference>
<dbReference type="PANTHER" id="PTHR12147:SF56">
    <property type="entry name" value="AMINOPEPTIDASE YDR415C-RELATED"/>
    <property type="match status" value="1"/>
</dbReference>
<feature type="chain" id="PRO_5016058287" evidence="7">
    <location>
        <begin position="21"/>
        <end position="552"/>
    </location>
</feature>
<evidence type="ECO:0000256" key="6">
    <source>
        <dbReference type="ARBA" id="ARBA00022833"/>
    </source>
</evidence>
<organism evidence="9 10">
    <name type="scientific">Marinifilum breve</name>
    <dbReference type="NCBI Taxonomy" id="2184082"/>
    <lineage>
        <taxon>Bacteria</taxon>
        <taxon>Pseudomonadati</taxon>
        <taxon>Bacteroidota</taxon>
        <taxon>Bacteroidia</taxon>
        <taxon>Marinilabiliales</taxon>
        <taxon>Marinifilaceae</taxon>
    </lineage>
</organism>
<dbReference type="SUPFAM" id="SSF52025">
    <property type="entry name" value="PA domain"/>
    <property type="match status" value="1"/>
</dbReference>
<feature type="signal peptide" evidence="7">
    <location>
        <begin position="1"/>
        <end position="20"/>
    </location>
</feature>
<dbReference type="OrthoDB" id="9764939at2"/>
<dbReference type="InterPro" id="IPR007484">
    <property type="entry name" value="Peptidase_M28"/>
</dbReference>
<keyword evidence="4 7" id="KW-0732">Signal</keyword>
<dbReference type="GO" id="GO:0004177">
    <property type="term" value="F:aminopeptidase activity"/>
    <property type="evidence" value="ECO:0007669"/>
    <property type="project" value="UniProtKB-KW"/>
</dbReference>
<evidence type="ECO:0000256" key="7">
    <source>
        <dbReference type="SAM" id="SignalP"/>
    </source>
</evidence>
<keyword evidence="6" id="KW-0862">Zinc</keyword>
<dbReference type="CDD" id="cd05660">
    <property type="entry name" value="M28_like_PA"/>
    <property type="match status" value="1"/>
</dbReference>
<evidence type="ECO:0000256" key="2">
    <source>
        <dbReference type="ARBA" id="ARBA00022670"/>
    </source>
</evidence>
<reference evidence="9 10" key="1">
    <citation type="submission" date="2018-05" db="EMBL/GenBank/DDBJ databases">
        <title>Marinifilum breve JC075T sp. nov., a marine bacterium isolated from Yongle Blue Hole in the South China Sea.</title>
        <authorList>
            <person name="Fu T."/>
        </authorList>
    </citation>
    <scope>NUCLEOTIDE SEQUENCE [LARGE SCALE GENOMIC DNA]</scope>
    <source>
        <strain evidence="9 10">JC075</strain>
    </source>
</reference>
<dbReference type="SUPFAM" id="SSF53187">
    <property type="entry name" value="Zn-dependent exopeptidases"/>
    <property type="match status" value="1"/>
</dbReference>
<dbReference type="Pfam" id="PF04389">
    <property type="entry name" value="Peptidase_M28"/>
    <property type="match status" value="1"/>
</dbReference>
<sequence>MNLNKLRKASLFLLACSIFACSNPEKELKKAESVISTERMVEYIKELGSDEYQGRKPFSEGETKSINYISNLYKEMGLEPINGDSYFQEVPLVEVTVDVPEGIKLQSSIGKSELKYRDDFVIFSRRLQDNIELKNSEMVFAGYGIVAPEYGWNDYKDLDVKGKTVVVMVNDPGFGSTDKSFFKGNEMTYYGRWTYKYEEAARQGAAGLLIIHQTKPAGYPWSVVLNSASVPKLYQQPKDNYESRCAAEGWITWNTAKTLFNSCGKDLNEELKKAKKQNYKGFDLNTKLSVKFHNKARFDKTNNVLGVLKGTDLADEYIFYSAHWDHLGIGPKMNGDSIYNGAVDNGTSLAWMFEIAKAFKAMPQKPRRSIVFFAPSAEESGLNGSGYYADHPIFPLNKTVANINNDLMLPYGKMRDVMITGYGQSELEDYVVEAAKNQDRYILPDPNAQSGMYYRSDHFSFARVGVPSLFVRGNNDHWEKGKEFMSEKEQYWLANHYHKPFDEYENWWDLEGVVDDAKLLFRVGWKLANEDKFPNWKEGSEFKAIRESYMNK</sequence>
<name>A0A2V3ZSL4_9BACT</name>
<gene>
    <name evidence="9" type="ORF">DF185_20245</name>
</gene>
<dbReference type="GO" id="GO:0046872">
    <property type="term" value="F:metal ion binding"/>
    <property type="evidence" value="ECO:0007669"/>
    <property type="project" value="UniProtKB-KW"/>
</dbReference>
<keyword evidence="2" id="KW-0645">Protease</keyword>
<protein>
    <submittedName>
        <fullName evidence="9">Peptidase M28</fullName>
    </submittedName>
</protein>
<keyword evidence="10" id="KW-1185">Reference proteome</keyword>
<comment type="caution">
    <text evidence="9">The sequence shown here is derived from an EMBL/GenBank/DDBJ whole genome shotgun (WGS) entry which is preliminary data.</text>
</comment>
<evidence type="ECO:0000256" key="5">
    <source>
        <dbReference type="ARBA" id="ARBA00022801"/>
    </source>
</evidence>
<dbReference type="InterPro" id="IPR046450">
    <property type="entry name" value="PA_dom_sf"/>
</dbReference>
<accession>A0A2V3ZSL4</accession>
<dbReference type="EMBL" id="QFLI01000012">
    <property type="protein sequence ID" value="PXX96120.1"/>
    <property type="molecule type" value="Genomic_DNA"/>
</dbReference>
<dbReference type="GO" id="GO:0006508">
    <property type="term" value="P:proteolysis"/>
    <property type="evidence" value="ECO:0007669"/>
    <property type="project" value="UniProtKB-KW"/>
</dbReference>
<keyword evidence="3" id="KW-0479">Metal-binding</keyword>
<evidence type="ECO:0000256" key="4">
    <source>
        <dbReference type="ARBA" id="ARBA00022729"/>
    </source>
</evidence>
<dbReference type="RefSeq" id="WP_110363090.1">
    <property type="nucleotide sequence ID" value="NZ_QFLI01000012.1"/>
</dbReference>
<dbReference type="Proteomes" id="UP000248079">
    <property type="component" value="Unassembled WGS sequence"/>
</dbReference>
<dbReference type="PROSITE" id="PS51257">
    <property type="entry name" value="PROKAR_LIPOPROTEIN"/>
    <property type="match status" value="1"/>
</dbReference>
<evidence type="ECO:0000256" key="3">
    <source>
        <dbReference type="ARBA" id="ARBA00022723"/>
    </source>
</evidence>
<evidence type="ECO:0000313" key="10">
    <source>
        <dbReference type="Proteomes" id="UP000248079"/>
    </source>
</evidence>
<dbReference type="PANTHER" id="PTHR12147">
    <property type="entry name" value="METALLOPEPTIDASE M28 FAMILY MEMBER"/>
    <property type="match status" value="1"/>
</dbReference>
<evidence type="ECO:0000259" key="8">
    <source>
        <dbReference type="Pfam" id="PF04389"/>
    </source>
</evidence>
<keyword evidence="1" id="KW-0031">Aminopeptidase</keyword>
<evidence type="ECO:0000256" key="1">
    <source>
        <dbReference type="ARBA" id="ARBA00022438"/>
    </source>
</evidence>
<evidence type="ECO:0000313" key="9">
    <source>
        <dbReference type="EMBL" id="PXX96120.1"/>
    </source>
</evidence>
<dbReference type="CDD" id="cd04821">
    <property type="entry name" value="PA_M28_1_2"/>
    <property type="match status" value="1"/>
</dbReference>
<keyword evidence="5" id="KW-0378">Hydrolase</keyword>
<dbReference type="InterPro" id="IPR045175">
    <property type="entry name" value="M28_fam"/>
</dbReference>
<dbReference type="GO" id="GO:0008235">
    <property type="term" value="F:metalloexopeptidase activity"/>
    <property type="evidence" value="ECO:0007669"/>
    <property type="project" value="InterPro"/>
</dbReference>
<dbReference type="AlphaFoldDB" id="A0A2V3ZSL4"/>